<dbReference type="EMBL" id="FNEK01000010">
    <property type="protein sequence ID" value="SDJ00093.1"/>
    <property type="molecule type" value="Genomic_DNA"/>
</dbReference>
<evidence type="ECO:0000313" key="6">
    <source>
        <dbReference type="EMBL" id="SDJ00093.1"/>
    </source>
</evidence>
<dbReference type="SUPFAM" id="SSF56235">
    <property type="entry name" value="N-terminal nucleophile aminohydrolases (Ntn hydrolases)"/>
    <property type="match status" value="1"/>
</dbReference>
<dbReference type="Pfam" id="PF13537">
    <property type="entry name" value="GATase_7"/>
    <property type="match status" value="1"/>
</dbReference>
<accession>A0A1G8Q5V3</accession>
<feature type="domain" description="Glutamine amidotransferase type-2" evidence="5">
    <location>
        <begin position="2"/>
        <end position="214"/>
    </location>
</feature>
<dbReference type="Proteomes" id="UP000199382">
    <property type="component" value="Unassembled WGS sequence"/>
</dbReference>
<dbReference type="InterPro" id="IPR017932">
    <property type="entry name" value="GATase_2_dom"/>
</dbReference>
<dbReference type="InterPro" id="IPR029055">
    <property type="entry name" value="Ntn_hydrolases_N"/>
</dbReference>
<dbReference type="Gene3D" id="3.60.20.10">
    <property type="entry name" value="Glutamine Phosphoribosylpyrophosphate, subunit 1, domain 1"/>
    <property type="match status" value="1"/>
</dbReference>
<protein>
    <recommendedName>
        <fullName evidence="3">asparagine synthase (glutamine-hydrolyzing)</fullName>
        <ecNumber evidence="3">6.3.5.4</ecNumber>
    </recommendedName>
</protein>
<dbReference type="InterPro" id="IPR014729">
    <property type="entry name" value="Rossmann-like_a/b/a_fold"/>
</dbReference>
<reference evidence="6 7" key="1">
    <citation type="submission" date="2016-10" db="EMBL/GenBank/DDBJ databases">
        <authorList>
            <person name="de Groot N.N."/>
        </authorList>
    </citation>
    <scope>NUCLEOTIDE SEQUENCE [LARGE SCALE GENOMIC DNA]</scope>
    <source>
        <strain evidence="6 7">DSM 25294</strain>
    </source>
</reference>
<sequence>MSGIAACLRLDGSTAQRDDLTEVLNEMRRRGPEGEGRLTDGPVALGHRLLATTPEAVNEPMPLRDTQTGCCITADARLDNREELFTAFGLNGSERQIGDGELILRAWEKWGEDCPCHLLGDFAFLIWDPRRQQLFGARDHMGVRQLIYAHRPGKRLVCATSANAVVTAPCIESRLNELRIAEALVGFEHSSLSSTFFEDVFRLPPGHTLSASGQRFSICEFWRMEPVEQLRLDSNEAYAEAFMEVFRTATRARLRKAGGIGSMMSGGIDSGETTAIAAHQLAQSGEGPLCLR</sequence>
<dbReference type="InterPro" id="IPR051786">
    <property type="entry name" value="ASN_synthetase/amidase"/>
</dbReference>
<comment type="similarity">
    <text evidence="2">Belongs to the asparagine synthetase family.</text>
</comment>
<proteinExistence type="inferred from homology"/>
<dbReference type="InterPro" id="IPR033738">
    <property type="entry name" value="AsnB_N"/>
</dbReference>
<dbReference type="PANTHER" id="PTHR43284">
    <property type="entry name" value="ASPARAGINE SYNTHETASE (GLUTAMINE-HYDROLYZING)"/>
    <property type="match status" value="1"/>
</dbReference>
<comment type="pathway">
    <text evidence="1">Amino-acid biosynthesis; L-asparagine biosynthesis; L-asparagine from L-aspartate (L-Gln route): step 1/1.</text>
</comment>
<evidence type="ECO:0000256" key="2">
    <source>
        <dbReference type="ARBA" id="ARBA00005752"/>
    </source>
</evidence>
<organism evidence="6 7">
    <name type="scientific">Aliiruegeria lutimaris</name>
    <dbReference type="NCBI Taxonomy" id="571298"/>
    <lineage>
        <taxon>Bacteria</taxon>
        <taxon>Pseudomonadati</taxon>
        <taxon>Pseudomonadota</taxon>
        <taxon>Alphaproteobacteria</taxon>
        <taxon>Rhodobacterales</taxon>
        <taxon>Roseobacteraceae</taxon>
        <taxon>Aliiruegeria</taxon>
    </lineage>
</organism>
<dbReference type="EC" id="6.3.5.4" evidence="3"/>
<dbReference type="InterPro" id="IPR001962">
    <property type="entry name" value="Asn_synthase"/>
</dbReference>
<dbReference type="Gene3D" id="3.40.50.620">
    <property type="entry name" value="HUPs"/>
    <property type="match status" value="1"/>
</dbReference>
<evidence type="ECO:0000256" key="3">
    <source>
        <dbReference type="ARBA" id="ARBA00012737"/>
    </source>
</evidence>
<dbReference type="GO" id="GO:0004066">
    <property type="term" value="F:asparagine synthase (glutamine-hydrolyzing) activity"/>
    <property type="evidence" value="ECO:0007669"/>
    <property type="project" value="UniProtKB-EC"/>
</dbReference>
<dbReference type="STRING" id="571298.SAMN04488026_101047"/>
<name>A0A1G8Q5V3_9RHOB</name>
<dbReference type="PANTHER" id="PTHR43284:SF1">
    <property type="entry name" value="ASPARAGINE SYNTHETASE"/>
    <property type="match status" value="1"/>
</dbReference>
<dbReference type="AlphaFoldDB" id="A0A1G8Q5V3"/>
<evidence type="ECO:0000313" key="7">
    <source>
        <dbReference type="Proteomes" id="UP000199382"/>
    </source>
</evidence>
<dbReference type="SUPFAM" id="SSF52402">
    <property type="entry name" value="Adenine nucleotide alpha hydrolases-like"/>
    <property type="match status" value="1"/>
</dbReference>
<evidence type="ECO:0000259" key="5">
    <source>
        <dbReference type="PROSITE" id="PS51278"/>
    </source>
</evidence>
<dbReference type="PROSITE" id="PS51278">
    <property type="entry name" value="GATASE_TYPE_2"/>
    <property type="match status" value="1"/>
</dbReference>
<dbReference type="Pfam" id="PF00733">
    <property type="entry name" value="Asn_synthase"/>
    <property type="match status" value="1"/>
</dbReference>
<evidence type="ECO:0000256" key="1">
    <source>
        <dbReference type="ARBA" id="ARBA00005187"/>
    </source>
</evidence>
<keyword evidence="7" id="KW-1185">Reference proteome</keyword>
<dbReference type="CDD" id="cd00712">
    <property type="entry name" value="AsnB"/>
    <property type="match status" value="1"/>
</dbReference>
<dbReference type="GO" id="GO:0006529">
    <property type="term" value="P:asparagine biosynthetic process"/>
    <property type="evidence" value="ECO:0007669"/>
    <property type="project" value="InterPro"/>
</dbReference>
<comment type="catalytic activity">
    <reaction evidence="4">
        <text>L-aspartate + L-glutamine + ATP + H2O = L-asparagine + L-glutamate + AMP + diphosphate + H(+)</text>
        <dbReference type="Rhea" id="RHEA:12228"/>
        <dbReference type="ChEBI" id="CHEBI:15377"/>
        <dbReference type="ChEBI" id="CHEBI:15378"/>
        <dbReference type="ChEBI" id="CHEBI:29985"/>
        <dbReference type="ChEBI" id="CHEBI:29991"/>
        <dbReference type="ChEBI" id="CHEBI:30616"/>
        <dbReference type="ChEBI" id="CHEBI:33019"/>
        <dbReference type="ChEBI" id="CHEBI:58048"/>
        <dbReference type="ChEBI" id="CHEBI:58359"/>
        <dbReference type="ChEBI" id="CHEBI:456215"/>
        <dbReference type="EC" id="6.3.5.4"/>
    </reaction>
</comment>
<evidence type="ECO:0000256" key="4">
    <source>
        <dbReference type="ARBA" id="ARBA00048741"/>
    </source>
</evidence>
<gene>
    <name evidence="6" type="ORF">SAMN04488026_101047</name>
</gene>